<gene>
    <name evidence="4" type="ORF">AB675_10753</name>
</gene>
<sequence>MPAPIQTSSYTIRYATQSDVPTVLALLRELAEHERQLSSCRTTEEMLIKTLAFPSFPDQEQPSLPVDASSATAAQATEFTKGYARALLVSPTPKYSQTVPVIGLAVYHPAYSTWTGPGIYIEDMIITASHRRQGHGRALMSALAREVEEVAYGGMGRLSWKTLRHEWNQGTRDFFVKTIGALETKDYVEGKVDGEDLVGLAERG</sequence>
<dbReference type="Proteomes" id="UP000038010">
    <property type="component" value="Unassembled WGS sequence"/>
</dbReference>
<dbReference type="VEuPathDB" id="FungiDB:AB675_10753"/>
<keyword evidence="2" id="KW-0012">Acyltransferase</keyword>
<dbReference type="RefSeq" id="XP_018000735.1">
    <property type="nucleotide sequence ID" value="XM_018139544.1"/>
</dbReference>
<accession>A0A0N1HRC8</accession>
<reference evidence="4 5" key="1">
    <citation type="submission" date="2015-06" db="EMBL/GenBank/DDBJ databases">
        <title>Draft genome of the ant-associated black yeast Phialophora attae CBS 131958.</title>
        <authorList>
            <person name="Moreno L.F."/>
            <person name="Stielow B.J."/>
            <person name="de Hoog S."/>
            <person name="Vicente V.A."/>
            <person name="Weiss V.A."/>
            <person name="de Vries M."/>
            <person name="Cruz L.M."/>
            <person name="Souza E.M."/>
        </authorList>
    </citation>
    <scope>NUCLEOTIDE SEQUENCE [LARGE SCALE GENOMIC DNA]</scope>
    <source>
        <strain evidence="4 5">CBS 131958</strain>
    </source>
</reference>
<dbReference type="PANTHER" id="PTHR10545">
    <property type="entry name" value="DIAMINE N-ACETYLTRANSFERASE"/>
    <property type="match status" value="1"/>
</dbReference>
<dbReference type="InterPro" id="IPR016181">
    <property type="entry name" value="Acyl_CoA_acyltransferase"/>
</dbReference>
<dbReference type="GeneID" id="28731424"/>
<dbReference type="GO" id="GO:0008080">
    <property type="term" value="F:N-acetyltransferase activity"/>
    <property type="evidence" value="ECO:0007669"/>
    <property type="project" value="TreeGrafter"/>
</dbReference>
<comment type="caution">
    <text evidence="4">The sequence shown here is derived from an EMBL/GenBank/DDBJ whole genome shotgun (WGS) entry which is preliminary data.</text>
</comment>
<evidence type="ECO:0000313" key="5">
    <source>
        <dbReference type="Proteomes" id="UP000038010"/>
    </source>
</evidence>
<evidence type="ECO:0000259" key="3">
    <source>
        <dbReference type="Pfam" id="PF00583"/>
    </source>
</evidence>
<keyword evidence="5" id="KW-1185">Reference proteome</keyword>
<dbReference type="STRING" id="1664694.A0A0N1HRC8"/>
<dbReference type="Gene3D" id="3.40.630.30">
    <property type="match status" value="1"/>
</dbReference>
<protein>
    <submittedName>
        <fullName evidence="4">L-ornithine N5-acetyltransferase NATA1</fullName>
    </submittedName>
</protein>
<proteinExistence type="predicted"/>
<dbReference type="EMBL" id="LFJN01000011">
    <property type="protein sequence ID" value="KPI40772.1"/>
    <property type="molecule type" value="Genomic_DNA"/>
</dbReference>
<dbReference type="InterPro" id="IPR000182">
    <property type="entry name" value="GNAT_dom"/>
</dbReference>
<dbReference type="SUPFAM" id="SSF55729">
    <property type="entry name" value="Acyl-CoA N-acyltransferases (Nat)"/>
    <property type="match status" value="1"/>
</dbReference>
<dbReference type="AlphaFoldDB" id="A0A0N1HRC8"/>
<dbReference type="OrthoDB" id="7305308at2759"/>
<evidence type="ECO:0000313" key="4">
    <source>
        <dbReference type="EMBL" id="KPI40772.1"/>
    </source>
</evidence>
<dbReference type="Pfam" id="PF00583">
    <property type="entry name" value="Acetyltransf_1"/>
    <property type="match status" value="1"/>
</dbReference>
<evidence type="ECO:0000256" key="2">
    <source>
        <dbReference type="ARBA" id="ARBA00023315"/>
    </source>
</evidence>
<dbReference type="PANTHER" id="PTHR10545:SF29">
    <property type="entry name" value="GH14572P-RELATED"/>
    <property type="match status" value="1"/>
</dbReference>
<keyword evidence="1 4" id="KW-0808">Transferase</keyword>
<dbReference type="InterPro" id="IPR051016">
    <property type="entry name" value="Diverse_Substrate_AcTransf"/>
</dbReference>
<evidence type="ECO:0000256" key="1">
    <source>
        <dbReference type="ARBA" id="ARBA00022679"/>
    </source>
</evidence>
<feature type="domain" description="N-acetyltransferase" evidence="3">
    <location>
        <begin position="101"/>
        <end position="180"/>
    </location>
</feature>
<name>A0A0N1HRC8_9EURO</name>
<organism evidence="4 5">
    <name type="scientific">Cyphellophora attinorum</name>
    <dbReference type="NCBI Taxonomy" id="1664694"/>
    <lineage>
        <taxon>Eukaryota</taxon>
        <taxon>Fungi</taxon>
        <taxon>Dikarya</taxon>
        <taxon>Ascomycota</taxon>
        <taxon>Pezizomycotina</taxon>
        <taxon>Eurotiomycetes</taxon>
        <taxon>Chaetothyriomycetidae</taxon>
        <taxon>Chaetothyriales</taxon>
        <taxon>Cyphellophoraceae</taxon>
        <taxon>Cyphellophora</taxon>
    </lineage>
</organism>
<dbReference type="CDD" id="cd04301">
    <property type="entry name" value="NAT_SF"/>
    <property type="match status" value="1"/>
</dbReference>